<dbReference type="PANTHER" id="PTHR30055:SF238">
    <property type="entry name" value="MYCOFACTOCIN BIOSYNTHESIS TRANSCRIPTIONAL REGULATOR MFTR-RELATED"/>
    <property type="match status" value="1"/>
</dbReference>
<protein>
    <submittedName>
        <fullName evidence="6">TetR family transcriptional regulator</fullName>
    </submittedName>
</protein>
<keyword evidence="1" id="KW-0805">Transcription regulation</keyword>
<dbReference type="Pfam" id="PF00440">
    <property type="entry name" value="TetR_N"/>
    <property type="match status" value="1"/>
</dbReference>
<dbReference type="AlphaFoldDB" id="A0A7C8BMZ5"/>
<evidence type="ECO:0000259" key="5">
    <source>
        <dbReference type="PROSITE" id="PS50977"/>
    </source>
</evidence>
<dbReference type="PRINTS" id="PR00455">
    <property type="entry name" value="HTHTETR"/>
</dbReference>
<dbReference type="RefSeq" id="WP_158036580.1">
    <property type="nucleotide sequence ID" value="NZ_BAAAZV010000011.1"/>
</dbReference>
<keyword evidence="7" id="KW-1185">Reference proteome</keyword>
<comment type="caution">
    <text evidence="6">The sequence shown here is derived from an EMBL/GenBank/DDBJ whole genome shotgun (WGS) entry which is preliminary data.</text>
</comment>
<dbReference type="OrthoDB" id="3235020at2"/>
<dbReference type="GO" id="GO:0003700">
    <property type="term" value="F:DNA-binding transcription factor activity"/>
    <property type="evidence" value="ECO:0007669"/>
    <property type="project" value="TreeGrafter"/>
</dbReference>
<evidence type="ECO:0000256" key="3">
    <source>
        <dbReference type="ARBA" id="ARBA00023163"/>
    </source>
</evidence>
<dbReference type="GO" id="GO:0000976">
    <property type="term" value="F:transcription cis-regulatory region binding"/>
    <property type="evidence" value="ECO:0007669"/>
    <property type="project" value="TreeGrafter"/>
</dbReference>
<dbReference type="PROSITE" id="PS50977">
    <property type="entry name" value="HTH_TETR_2"/>
    <property type="match status" value="1"/>
</dbReference>
<keyword evidence="2 4" id="KW-0238">DNA-binding</keyword>
<dbReference type="Gene3D" id="1.10.357.10">
    <property type="entry name" value="Tetracycline Repressor, domain 2"/>
    <property type="match status" value="1"/>
</dbReference>
<evidence type="ECO:0000256" key="1">
    <source>
        <dbReference type="ARBA" id="ARBA00023015"/>
    </source>
</evidence>
<name>A0A7C8BMZ5_9MICO</name>
<feature type="DNA-binding region" description="H-T-H motif" evidence="4">
    <location>
        <begin position="28"/>
        <end position="47"/>
    </location>
</feature>
<evidence type="ECO:0000313" key="7">
    <source>
        <dbReference type="Proteomes" id="UP000481339"/>
    </source>
</evidence>
<dbReference type="InterPro" id="IPR009057">
    <property type="entry name" value="Homeodomain-like_sf"/>
</dbReference>
<evidence type="ECO:0000256" key="4">
    <source>
        <dbReference type="PROSITE-ProRule" id="PRU00335"/>
    </source>
</evidence>
<dbReference type="SUPFAM" id="SSF46689">
    <property type="entry name" value="Homeodomain-like"/>
    <property type="match status" value="1"/>
</dbReference>
<dbReference type="InterPro" id="IPR001647">
    <property type="entry name" value="HTH_TetR"/>
</dbReference>
<feature type="domain" description="HTH tetR-type" evidence="5">
    <location>
        <begin position="5"/>
        <end position="65"/>
    </location>
</feature>
<reference evidence="6 7" key="1">
    <citation type="submission" date="2019-09" db="EMBL/GenBank/DDBJ databases">
        <title>Phylogeny of genus Pseudoclavibacter and closely related genus.</title>
        <authorList>
            <person name="Li Y."/>
        </authorList>
    </citation>
    <scope>NUCLEOTIDE SEQUENCE [LARGE SCALE GENOMIC DNA]</scope>
    <source>
        <strain evidence="6 7">JCM 16921</strain>
    </source>
</reference>
<keyword evidence="3" id="KW-0804">Transcription</keyword>
<evidence type="ECO:0000256" key="2">
    <source>
        <dbReference type="ARBA" id="ARBA00023125"/>
    </source>
</evidence>
<sequence>MTVQPLARVQIADIALDLFLARGYDAVSAADIARAAGVSRSTFFRQFGAKEDVIFADHDETVAALEAHLAERARTGSTDAWDDVVSGAMLVLDRFLDRLDSIRRRDDVVRRTPALRDREIVTITRYDRAFDRHLRARLPAVSPIRTVQFADAVAATHNAVLRRVLRDGLGPADARDRLARELADLRARLVDGDAGAGESVVVAFRSSLPLAELDRRLRKLGDPDRI</sequence>
<dbReference type="PANTHER" id="PTHR30055">
    <property type="entry name" value="HTH-TYPE TRANSCRIPTIONAL REGULATOR RUTR"/>
    <property type="match status" value="1"/>
</dbReference>
<dbReference type="InterPro" id="IPR050109">
    <property type="entry name" value="HTH-type_TetR-like_transc_reg"/>
</dbReference>
<organism evidence="6 7">
    <name type="scientific">Pseudoclavibacter caeni</name>
    <dbReference type="NCBI Taxonomy" id="908846"/>
    <lineage>
        <taxon>Bacteria</taxon>
        <taxon>Bacillati</taxon>
        <taxon>Actinomycetota</taxon>
        <taxon>Actinomycetes</taxon>
        <taxon>Micrococcales</taxon>
        <taxon>Microbacteriaceae</taxon>
        <taxon>Pseudoclavibacter</taxon>
    </lineage>
</organism>
<evidence type="ECO:0000313" key="6">
    <source>
        <dbReference type="EMBL" id="KAB1631727.1"/>
    </source>
</evidence>
<proteinExistence type="predicted"/>
<accession>A0A7C8BMZ5</accession>
<dbReference type="Proteomes" id="UP000481339">
    <property type="component" value="Unassembled WGS sequence"/>
</dbReference>
<gene>
    <name evidence="6" type="ORF">F8O02_07240</name>
</gene>
<dbReference type="EMBL" id="WBKA01000005">
    <property type="protein sequence ID" value="KAB1631727.1"/>
    <property type="molecule type" value="Genomic_DNA"/>
</dbReference>